<keyword evidence="3" id="KW-1185">Reference proteome</keyword>
<evidence type="ECO:0008006" key="4">
    <source>
        <dbReference type="Google" id="ProtNLM"/>
    </source>
</evidence>
<sequence length="118" mass="13479">MLLTATTTRGAGSLLRTAQVAARQSAVRRGHGGSAERGFEPSGYFLGRPNAKRDWYWWEPLWYFGYYGTFIAFFTVQAFSPKLSITEQSKVEAHRRMSERGETFGWPFPADYSLVKKE</sequence>
<evidence type="ECO:0000313" key="3">
    <source>
        <dbReference type="Proteomes" id="UP001212152"/>
    </source>
</evidence>
<reference evidence="2" key="1">
    <citation type="submission" date="2020-05" db="EMBL/GenBank/DDBJ databases">
        <title>Phylogenomic resolution of chytrid fungi.</title>
        <authorList>
            <person name="Stajich J.E."/>
            <person name="Amses K."/>
            <person name="Simmons R."/>
            <person name="Seto K."/>
            <person name="Myers J."/>
            <person name="Bonds A."/>
            <person name="Quandt C.A."/>
            <person name="Barry K."/>
            <person name="Liu P."/>
            <person name="Grigoriev I."/>
            <person name="Longcore J.E."/>
            <person name="James T.Y."/>
        </authorList>
    </citation>
    <scope>NUCLEOTIDE SEQUENCE</scope>
    <source>
        <strain evidence="2">JEL0379</strain>
    </source>
</reference>
<organism evidence="2 3">
    <name type="scientific">Geranomyces variabilis</name>
    <dbReference type="NCBI Taxonomy" id="109894"/>
    <lineage>
        <taxon>Eukaryota</taxon>
        <taxon>Fungi</taxon>
        <taxon>Fungi incertae sedis</taxon>
        <taxon>Chytridiomycota</taxon>
        <taxon>Chytridiomycota incertae sedis</taxon>
        <taxon>Chytridiomycetes</taxon>
        <taxon>Spizellomycetales</taxon>
        <taxon>Powellomycetaceae</taxon>
        <taxon>Geranomyces</taxon>
    </lineage>
</organism>
<evidence type="ECO:0000313" key="2">
    <source>
        <dbReference type="EMBL" id="KAJ3179371.1"/>
    </source>
</evidence>
<proteinExistence type="predicted"/>
<dbReference type="AlphaFoldDB" id="A0AAD5XNJ0"/>
<gene>
    <name evidence="2" type="ORF">HDU87_002980</name>
</gene>
<evidence type="ECO:0000256" key="1">
    <source>
        <dbReference type="SAM" id="Phobius"/>
    </source>
</evidence>
<comment type="caution">
    <text evidence="2">The sequence shown here is derived from an EMBL/GenBank/DDBJ whole genome shotgun (WGS) entry which is preliminary data.</text>
</comment>
<protein>
    <recommendedName>
        <fullName evidence="4">NADH-ubiquinone oxidoreductase ESSS subunit</fullName>
    </recommendedName>
</protein>
<keyword evidence="1" id="KW-0812">Transmembrane</keyword>
<keyword evidence="1" id="KW-1133">Transmembrane helix</keyword>
<dbReference type="EMBL" id="JADGJQ010000021">
    <property type="protein sequence ID" value="KAJ3179371.1"/>
    <property type="molecule type" value="Genomic_DNA"/>
</dbReference>
<keyword evidence="1" id="KW-0472">Membrane</keyword>
<accession>A0AAD5XNJ0</accession>
<dbReference type="Proteomes" id="UP001212152">
    <property type="component" value="Unassembled WGS sequence"/>
</dbReference>
<feature type="transmembrane region" description="Helical" evidence="1">
    <location>
        <begin position="61"/>
        <end position="80"/>
    </location>
</feature>
<name>A0AAD5XNJ0_9FUNG</name>